<dbReference type="SUPFAM" id="SSF100920">
    <property type="entry name" value="Heat shock protein 70kD (HSP70), peptide-binding domain"/>
    <property type="match status" value="1"/>
</dbReference>
<feature type="compositionally biased region" description="Basic residues" evidence="8">
    <location>
        <begin position="575"/>
        <end position="597"/>
    </location>
</feature>
<keyword evidence="3 7" id="KW-0547">Nucleotide-binding</keyword>
<protein>
    <submittedName>
        <fullName evidence="9">Uncharacterized protein</fullName>
    </submittedName>
</protein>
<dbReference type="Gene3D" id="3.30.420.40">
    <property type="match status" value="2"/>
</dbReference>
<keyword evidence="10" id="KW-1185">Reference proteome</keyword>
<dbReference type="RefSeq" id="WP_344653778.1">
    <property type="nucleotide sequence ID" value="NZ_BAAAGX010000035.1"/>
</dbReference>
<keyword evidence="4 7" id="KW-0067">ATP-binding</keyword>
<evidence type="ECO:0000256" key="2">
    <source>
        <dbReference type="ARBA" id="ARBA00022553"/>
    </source>
</evidence>
<dbReference type="Pfam" id="PF00012">
    <property type="entry name" value="HSP70"/>
    <property type="match status" value="1"/>
</dbReference>
<dbReference type="Gene3D" id="3.90.640.10">
    <property type="entry name" value="Actin, Chain A, domain 4"/>
    <property type="match status" value="1"/>
</dbReference>
<gene>
    <name evidence="9" type="ORF">GCM10009539_75800</name>
</gene>
<dbReference type="InterPro" id="IPR043129">
    <property type="entry name" value="ATPase_NBD"/>
</dbReference>
<feature type="compositionally biased region" description="Basic residues" evidence="8">
    <location>
        <begin position="553"/>
        <end position="564"/>
    </location>
</feature>
<dbReference type="Proteomes" id="UP001500967">
    <property type="component" value="Unassembled WGS sequence"/>
</dbReference>
<reference evidence="10" key="1">
    <citation type="journal article" date="2019" name="Int. J. Syst. Evol. Microbiol.">
        <title>The Global Catalogue of Microorganisms (GCM) 10K type strain sequencing project: providing services to taxonomists for standard genome sequencing and annotation.</title>
        <authorList>
            <consortium name="The Broad Institute Genomics Platform"/>
            <consortium name="The Broad Institute Genome Sequencing Center for Infectious Disease"/>
            <person name="Wu L."/>
            <person name="Ma J."/>
        </authorList>
    </citation>
    <scope>NUCLEOTIDE SEQUENCE [LARGE SCALE GENOMIC DNA]</scope>
    <source>
        <strain evidence="10">JCM 10425</strain>
    </source>
</reference>
<dbReference type="PRINTS" id="PR00301">
    <property type="entry name" value="HEATSHOCK70"/>
</dbReference>
<organism evidence="9 10">
    <name type="scientific">Cryptosporangium japonicum</name>
    <dbReference type="NCBI Taxonomy" id="80872"/>
    <lineage>
        <taxon>Bacteria</taxon>
        <taxon>Bacillati</taxon>
        <taxon>Actinomycetota</taxon>
        <taxon>Actinomycetes</taxon>
        <taxon>Cryptosporangiales</taxon>
        <taxon>Cryptosporangiaceae</taxon>
        <taxon>Cryptosporangium</taxon>
    </lineage>
</organism>
<dbReference type="EMBL" id="BAAAGX010000035">
    <property type="protein sequence ID" value="GAA0276856.1"/>
    <property type="molecule type" value="Genomic_DNA"/>
</dbReference>
<keyword evidence="6" id="KW-0143">Chaperone</keyword>
<evidence type="ECO:0000256" key="4">
    <source>
        <dbReference type="ARBA" id="ARBA00022840"/>
    </source>
</evidence>
<evidence type="ECO:0000256" key="1">
    <source>
        <dbReference type="ARBA" id="ARBA00007381"/>
    </source>
</evidence>
<dbReference type="PROSITE" id="PS00329">
    <property type="entry name" value="HSP70_2"/>
    <property type="match status" value="1"/>
</dbReference>
<comment type="similarity">
    <text evidence="1 7">Belongs to the heat shock protein 70 family.</text>
</comment>
<evidence type="ECO:0000256" key="6">
    <source>
        <dbReference type="ARBA" id="ARBA00023186"/>
    </source>
</evidence>
<dbReference type="InterPro" id="IPR029047">
    <property type="entry name" value="HSP70_peptide-bd_sf"/>
</dbReference>
<feature type="region of interest" description="Disordered" evidence="8">
    <location>
        <begin position="548"/>
        <end position="664"/>
    </location>
</feature>
<sequence length="707" mass="76699">MDEPLHRVIGIDLGTTYSAVAAYNDDDVTPELIPDRSVAGGAGAATPSVVLRNGRDGIVTVGHAAKDAMAAADPDLEILIEIKREMGVEFSAETLDRFDAAPAFRPGDPLQVRLGEEWLRPQEVSALVLMRMKDIAERRIGAPVHDAVVTVPAYFSERQKQATAEAALLAGLYPRRLIAEPTAAAICYGVDRADAGRQVYLVYDLGGGTFDVSIIETRSDSIEVIATAGDRRLGGGDVDAAIAEWLGKRWGLDPGGPDRLPLRAAAERAKRDLSYGPATTVALPGHAPVVLDRSTLERLIAPILERTLVEVEKALEYAAAKGVRRDELDAVLLVGGSTKVPRVRPLLLEHFGKDDAFVRADGNPDTLVARGAAQVAREYDPSASFDLEWLPESAEPVGSPLGGPRLTLITEHTLGIAAADDEESNKFSKLIHISSKIPASQTRRYTNPDLADRVTVQVFQGEAPYVWDNERIGVVTIPEVDPQPKGFHDFDVTFALTVDGLLDVSVVHVNTGESYRASFDRSTAIGQKNELAARQDLLLRWYRTGAEGATRPCHPRRPSSRRCRPATTRKTGSWRCRRRSSRHRCTGHPPHRRRRARTPGPEYRTGTHARRDGPSGSSSATRSPDRGCTSRTWSSSPPSTPVPVPSGSSRSRTNSRTRMTKLAAEQRPGTVAAVETDLGATYAGPGMWGTVYLAPAKQRCYRLIPAD</sequence>
<dbReference type="CDD" id="cd24029">
    <property type="entry name" value="ASKHA_NBD_HSP70_DnaK_HscA_HscC"/>
    <property type="match status" value="1"/>
</dbReference>
<evidence type="ECO:0000256" key="3">
    <source>
        <dbReference type="ARBA" id="ARBA00022741"/>
    </source>
</evidence>
<evidence type="ECO:0000256" key="7">
    <source>
        <dbReference type="RuleBase" id="RU003322"/>
    </source>
</evidence>
<keyword evidence="2" id="KW-0597">Phosphoprotein</keyword>
<evidence type="ECO:0000313" key="9">
    <source>
        <dbReference type="EMBL" id="GAA0276856.1"/>
    </source>
</evidence>
<name>A0ABP3EUV9_9ACTN</name>
<proteinExistence type="inferred from homology"/>
<dbReference type="InterPro" id="IPR013126">
    <property type="entry name" value="Hsp_70_fam"/>
</dbReference>
<dbReference type="InterPro" id="IPR018181">
    <property type="entry name" value="Heat_shock_70_CS"/>
</dbReference>
<dbReference type="PROSITE" id="PS00297">
    <property type="entry name" value="HSP70_1"/>
    <property type="match status" value="1"/>
</dbReference>
<evidence type="ECO:0000313" key="10">
    <source>
        <dbReference type="Proteomes" id="UP001500967"/>
    </source>
</evidence>
<evidence type="ECO:0000256" key="8">
    <source>
        <dbReference type="SAM" id="MobiDB-lite"/>
    </source>
</evidence>
<keyword evidence="5" id="KW-0346">Stress response</keyword>
<dbReference type="Gene3D" id="2.60.34.10">
    <property type="entry name" value="Substrate Binding Domain Of DNAk, Chain A, domain 1"/>
    <property type="match status" value="1"/>
</dbReference>
<dbReference type="SUPFAM" id="SSF53067">
    <property type="entry name" value="Actin-like ATPase domain"/>
    <property type="match status" value="2"/>
</dbReference>
<dbReference type="PANTHER" id="PTHR19375">
    <property type="entry name" value="HEAT SHOCK PROTEIN 70KDA"/>
    <property type="match status" value="1"/>
</dbReference>
<evidence type="ECO:0000256" key="5">
    <source>
        <dbReference type="ARBA" id="ARBA00023016"/>
    </source>
</evidence>
<accession>A0ABP3EUV9</accession>
<comment type="caution">
    <text evidence="9">The sequence shown here is derived from an EMBL/GenBank/DDBJ whole genome shotgun (WGS) entry which is preliminary data.</text>
</comment>